<feature type="region of interest" description="Disordered" evidence="1">
    <location>
        <begin position="69"/>
        <end position="91"/>
    </location>
</feature>
<dbReference type="PaxDb" id="4097-A0A1S3ZDR9"/>
<feature type="region of interest" description="Disordered" evidence="1">
    <location>
        <begin position="25"/>
        <end position="52"/>
    </location>
</feature>
<name>A0A1S3ZDR9_TOBAC</name>
<dbReference type="AlphaFoldDB" id="A0A1S3ZDR9"/>
<reference evidence="3" key="1">
    <citation type="journal article" date="2014" name="Nat. Commun.">
        <title>The tobacco genome sequence and its comparison with those of tomato and potato.</title>
        <authorList>
            <person name="Sierro N."/>
            <person name="Battey J.N."/>
            <person name="Ouadi S."/>
            <person name="Bakaher N."/>
            <person name="Bovet L."/>
            <person name="Willig A."/>
            <person name="Goepfert S."/>
            <person name="Peitsch M.C."/>
            <person name="Ivanov N.V."/>
        </authorList>
    </citation>
    <scope>NUCLEOTIDE SEQUENCE [LARGE SCALE GENOMIC DNA]</scope>
</reference>
<dbReference type="RefSeq" id="XP_016462578.1">
    <property type="nucleotide sequence ID" value="XM_016607092.1"/>
</dbReference>
<dbReference type="Pfam" id="PF13724">
    <property type="entry name" value="DNA_binding_2"/>
    <property type="match status" value="1"/>
</dbReference>
<evidence type="ECO:0000259" key="2">
    <source>
        <dbReference type="Pfam" id="PF13724"/>
    </source>
</evidence>
<dbReference type="KEGG" id="nta:107785724"/>
<sequence length="197" mass="22421">MGNHKFRLSDILPNAWFYKIRDMGKSKPHKTSASKKKNPCSSMQKTQFSQPRSSFYYATESIRVDNSAANLKTLNSDQPRRSSKRRSKRMTIYKPSPKNIIDSVNNSDSFPEFDLLKSPSSEFDSASQSFNGLASWSSSYFSSSTTDIIIDMNEIISELTFLQFSQSQQNPIIASNKVKKALTLKEKILLPENRLLE</sequence>
<protein>
    <submittedName>
        <fullName evidence="4">Transcription repressor OFP2</fullName>
    </submittedName>
    <submittedName>
        <fullName evidence="4">Uncharacterized protein LOC107785724</fullName>
    </submittedName>
</protein>
<evidence type="ECO:0000256" key="1">
    <source>
        <dbReference type="SAM" id="MobiDB-lite"/>
    </source>
</evidence>
<gene>
    <name evidence="4" type="primary">LOC107785724</name>
</gene>
<reference evidence="4" key="2">
    <citation type="submission" date="2025-08" db="UniProtKB">
        <authorList>
            <consortium name="RefSeq"/>
        </authorList>
    </citation>
    <scope>IDENTIFICATION</scope>
    <source>
        <tissue evidence="4">Leaf</tissue>
    </source>
</reference>
<accession>A0A1S3ZDR9</accession>
<dbReference type="RefSeq" id="XP_016462578.1">
    <property type="nucleotide sequence ID" value="XM_016607092.2"/>
</dbReference>
<dbReference type="Proteomes" id="UP000790787">
    <property type="component" value="Chromosome 2"/>
</dbReference>
<feature type="compositionally biased region" description="Basic residues" evidence="1">
    <location>
        <begin position="26"/>
        <end position="38"/>
    </location>
</feature>
<dbReference type="GO" id="GO:0003677">
    <property type="term" value="F:DNA binding"/>
    <property type="evidence" value="ECO:0007669"/>
    <property type="project" value="InterPro"/>
</dbReference>
<feature type="compositionally biased region" description="Basic residues" evidence="1">
    <location>
        <begin position="81"/>
        <end position="91"/>
    </location>
</feature>
<dbReference type="STRING" id="4097.A0A1S3ZDR9"/>
<dbReference type="InterPro" id="IPR025830">
    <property type="entry name" value="DNA_bnd_dom_ovate"/>
</dbReference>
<evidence type="ECO:0000313" key="4">
    <source>
        <dbReference type="RefSeq" id="XP_016462578.1"/>
    </source>
</evidence>
<evidence type="ECO:0000313" key="3">
    <source>
        <dbReference type="Proteomes" id="UP000790787"/>
    </source>
</evidence>
<feature type="domain" description="DNA-binding" evidence="2">
    <location>
        <begin position="1"/>
        <end position="43"/>
    </location>
</feature>
<proteinExistence type="predicted"/>
<dbReference type="OrthoDB" id="1928390at2759"/>
<keyword evidence="3" id="KW-1185">Reference proteome</keyword>
<feature type="compositionally biased region" description="Polar residues" evidence="1">
    <location>
        <begin position="39"/>
        <end position="52"/>
    </location>
</feature>
<dbReference type="GeneID" id="107785724"/>
<organism evidence="3 4">
    <name type="scientific">Nicotiana tabacum</name>
    <name type="common">Common tobacco</name>
    <dbReference type="NCBI Taxonomy" id="4097"/>
    <lineage>
        <taxon>Eukaryota</taxon>
        <taxon>Viridiplantae</taxon>
        <taxon>Streptophyta</taxon>
        <taxon>Embryophyta</taxon>
        <taxon>Tracheophyta</taxon>
        <taxon>Spermatophyta</taxon>
        <taxon>Magnoliopsida</taxon>
        <taxon>eudicotyledons</taxon>
        <taxon>Gunneridae</taxon>
        <taxon>Pentapetalae</taxon>
        <taxon>asterids</taxon>
        <taxon>lamiids</taxon>
        <taxon>Solanales</taxon>
        <taxon>Solanaceae</taxon>
        <taxon>Nicotianoideae</taxon>
        <taxon>Nicotianeae</taxon>
        <taxon>Nicotiana</taxon>
    </lineage>
</organism>